<feature type="compositionally biased region" description="Gly residues" evidence="5">
    <location>
        <begin position="251"/>
        <end position="263"/>
    </location>
</feature>
<feature type="region of interest" description="Disordered" evidence="5">
    <location>
        <begin position="457"/>
        <end position="508"/>
    </location>
</feature>
<feature type="region of interest" description="Disordered" evidence="5">
    <location>
        <begin position="681"/>
        <end position="712"/>
    </location>
</feature>
<evidence type="ECO:0000256" key="3">
    <source>
        <dbReference type="ARBA" id="ARBA00042165"/>
    </source>
</evidence>
<proteinExistence type="inferred from homology"/>
<feature type="compositionally biased region" description="Polar residues" evidence="5">
    <location>
        <begin position="949"/>
        <end position="959"/>
    </location>
</feature>
<dbReference type="Pfam" id="PF02897">
    <property type="entry name" value="Peptidase_S9_N"/>
    <property type="match status" value="1"/>
</dbReference>
<dbReference type="PANTHER" id="PTHR11757:SF19">
    <property type="entry name" value="PROLYL ENDOPEPTIDASE-LIKE"/>
    <property type="match status" value="1"/>
</dbReference>
<evidence type="ECO:0000259" key="6">
    <source>
        <dbReference type="Pfam" id="PF00326"/>
    </source>
</evidence>
<dbReference type="GO" id="GO:0004252">
    <property type="term" value="F:serine-type endopeptidase activity"/>
    <property type="evidence" value="ECO:0007669"/>
    <property type="project" value="InterPro"/>
</dbReference>
<feature type="compositionally biased region" description="Low complexity" evidence="5">
    <location>
        <begin position="473"/>
        <end position="485"/>
    </location>
</feature>
<name>A0A835WST9_9CHLO</name>
<evidence type="ECO:0000256" key="4">
    <source>
        <dbReference type="ARBA" id="ARBA00045448"/>
    </source>
</evidence>
<comment type="function">
    <text evidence="4">Serine peptidase whose precise substrate specificity remains unclear. Does not cleave peptides after a arginine or lysine residue. Regulates trans-Golgi network morphology and sorting by regulating the membrane binding of the AP-1 complex. May play a role in the regulation of synaptic vesicle exocytosis.</text>
</comment>
<dbReference type="AlphaFoldDB" id="A0A835WST9"/>
<feature type="compositionally biased region" description="Low complexity" evidence="5">
    <location>
        <begin position="264"/>
        <end position="280"/>
    </location>
</feature>
<evidence type="ECO:0000313" key="8">
    <source>
        <dbReference type="EMBL" id="KAG2451935.1"/>
    </source>
</evidence>
<dbReference type="InterPro" id="IPR051543">
    <property type="entry name" value="Serine_Peptidase_S9A"/>
</dbReference>
<dbReference type="PANTHER" id="PTHR11757">
    <property type="entry name" value="PROTEASE FAMILY S9A OLIGOPEPTIDASE"/>
    <property type="match status" value="1"/>
</dbReference>
<feature type="compositionally biased region" description="Acidic residues" evidence="5">
    <location>
        <begin position="699"/>
        <end position="708"/>
    </location>
</feature>
<dbReference type="Gene3D" id="2.130.10.120">
    <property type="entry name" value="Prolyl oligopeptidase, N-terminal domain"/>
    <property type="match status" value="1"/>
</dbReference>
<reference evidence="8" key="1">
    <citation type="journal article" date="2020" name="bioRxiv">
        <title>Comparative genomics of Chlamydomonas.</title>
        <authorList>
            <person name="Craig R.J."/>
            <person name="Hasan A.R."/>
            <person name="Ness R.W."/>
            <person name="Keightley P.D."/>
        </authorList>
    </citation>
    <scope>NUCLEOTIDE SEQUENCE</scope>
    <source>
        <strain evidence="8">CCAP 11/173</strain>
    </source>
</reference>
<evidence type="ECO:0000313" key="9">
    <source>
        <dbReference type="Proteomes" id="UP000613740"/>
    </source>
</evidence>
<feature type="region of interest" description="Disordered" evidence="5">
    <location>
        <begin position="928"/>
        <end position="960"/>
    </location>
</feature>
<evidence type="ECO:0000259" key="7">
    <source>
        <dbReference type="Pfam" id="PF02897"/>
    </source>
</evidence>
<gene>
    <name evidence="8" type="ORF">HYH02_003709</name>
</gene>
<dbReference type="Gene3D" id="3.40.50.1820">
    <property type="entry name" value="alpha/beta hydrolase"/>
    <property type="match status" value="2"/>
</dbReference>
<dbReference type="Proteomes" id="UP000613740">
    <property type="component" value="Unassembled WGS sequence"/>
</dbReference>
<protein>
    <recommendedName>
        <fullName evidence="2">Prolyl endopeptidase-like</fullName>
    </recommendedName>
    <alternativeName>
        <fullName evidence="3">Prolylendopeptidase-like</fullName>
    </alternativeName>
</protein>
<comment type="similarity">
    <text evidence="1">Belongs to the peptidase S9A family.</text>
</comment>
<feature type="region of interest" description="Disordered" evidence="5">
    <location>
        <begin position="93"/>
        <end position="142"/>
    </location>
</feature>
<comment type="caution">
    <text evidence="8">The sequence shown here is derived from an EMBL/GenBank/DDBJ whole genome shotgun (WGS) entry which is preliminary data.</text>
</comment>
<evidence type="ECO:0000256" key="1">
    <source>
        <dbReference type="ARBA" id="ARBA00005228"/>
    </source>
</evidence>
<dbReference type="SUPFAM" id="SSF50993">
    <property type="entry name" value="Peptidase/esterase 'gauge' domain"/>
    <property type="match status" value="1"/>
</dbReference>
<feature type="region of interest" description="Disordered" evidence="5">
    <location>
        <begin position="733"/>
        <end position="760"/>
    </location>
</feature>
<feature type="region of interest" description="Disordered" evidence="5">
    <location>
        <begin position="328"/>
        <end position="356"/>
    </location>
</feature>
<feature type="domain" description="Peptidase S9 prolyl oligopeptidase catalytic" evidence="6">
    <location>
        <begin position="960"/>
        <end position="1034"/>
    </location>
</feature>
<dbReference type="SUPFAM" id="SSF53474">
    <property type="entry name" value="alpha/beta-Hydrolases"/>
    <property type="match status" value="1"/>
</dbReference>
<feature type="region of interest" description="Disordered" evidence="5">
    <location>
        <begin position="237"/>
        <end position="285"/>
    </location>
</feature>
<feature type="compositionally biased region" description="Low complexity" evidence="5">
    <location>
        <begin position="115"/>
        <end position="131"/>
    </location>
</feature>
<feature type="region of interest" description="Disordered" evidence="5">
    <location>
        <begin position="393"/>
        <end position="417"/>
    </location>
</feature>
<dbReference type="EMBL" id="JAEHOD010000007">
    <property type="protein sequence ID" value="KAG2451935.1"/>
    <property type="molecule type" value="Genomic_DNA"/>
</dbReference>
<dbReference type="Pfam" id="PF00326">
    <property type="entry name" value="Peptidase_S9"/>
    <property type="match status" value="2"/>
</dbReference>
<accession>A0A835WST9</accession>
<evidence type="ECO:0000256" key="2">
    <source>
        <dbReference type="ARBA" id="ARBA00039290"/>
    </source>
</evidence>
<dbReference type="InterPro" id="IPR029058">
    <property type="entry name" value="AB_hydrolase_fold"/>
</dbReference>
<dbReference type="InterPro" id="IPR023302">
    <property type="entry name" value="Pept_S9A_N"/>
</dbReference>
<sequence>MSGSSGDEATGMPPTRATGLPAGPRPPSPPPARPHLFTAPDGSTRIDPYHWLRDDEARDPQVLSYLRAENEYARAVLAEYAQTQEELLRSMESRVPHTERTPPVPGPVVARRTSHAGGSSRSSTGAGAAGARDVEGDAGGPPAQQQATWCWCWCWYWYGTTRGPGQRHWVHRRWMVELPPPTAGAAVAVAPGAAGPLAYGPPPGDPGEGEVVLDINQLAEELAAGRADWAAGAAASAGDAGDAGEEQAEDGAGGAGGHSGAEGAGCAPESSSSSSSSSSGRDGGRRGSSYCDVGCVKPSPDGSHVAFTLDCLGDEQYALYVRRVEDGCGSSSGGNSSGGRSSSSGEGGGGGPRPRLLLRDCGPTVEWSADGRSVLALRLTRRTHEAYRLVRIGLGPEPEPEERAEEEKKEGPEEEEGNATVHVLLEDSQPGASLELAGHTSCGRWLLVGRKGSGGRTLMAMQQEPPPPPPAVEPAAPDAQPEQQQPLPPLQLPPGLSLGSPHSHPSYRQPHWALVAPESAECDVLRADYLYGGYDGGNSDSSCAATAGATAAAAAATAGDPPAFAVLMDTDTYPDGHVCAVTGGDLRSRVVLLPGSPGLQIVDMLVAEWEEGQEQELGKGSSTIAGCGSSGLHRRLVVHTLCDMQAAVHVYDISDVRQQVDAARAVTAAAAAAVVGQQGLEAGVGGAGPSDTYSSGRDEDTDAEEDADVGPPCVSPPLPLLWTYLPGDESGAPAPTTAAVLPATGTSSNSGLPASTAPSISTSCRLGTVSSLALQHGVWRTHCRLPLQSHSDHSPHSPQQHPQHPTRLPYVRLSYSSITAPTTTVELDLGRRAAACRQLEAVAGGFTPADYLSATLWVTVSPTADGTPTTRVPASLACRADAWPPTTGVPLPAVVQVYGAYGRKLLPDFNPADLAILDGVRTSVAGSGGGGDGASYDGEAGPEGGISLQPKTTFDSSTSSHKRQPCLLVIAHVRGGGELGAAWHRGGKRRRKANTAADLAAVAEALVAGGYCRAGQLAVWGRSAGGLAAGMALCGVHQHHSLHLPGAATAAPSAPAFFPVPPPPLLFSAALLDVPFLDVLGAMCDPGLRLTAQERPEWGDPEACQADYAYIRSYSPYEHVEALATSAAATCISSSPRLALLLTCALHDSRVPYWGPAKFAARLRAALTERKSGGPGGGMERGLAPRVMLLTEMGAGGHFASGGLADRAMRAAFLLQSICGLQSTY</sequence>
<dbReference type="GO" id="GO:0006508">
    <property type="term" value="P:proteolysis"/>
    <property type="evidence" value="ECO:0007669"/>
    <property type="project" value="InterPro"/>
</dbReference>
<organism evidence="8 9">
    <name type="scientific">Chlamydomonas schloesseri</name>
    <dbReference type="NCBI Taxonomy" id="2026947"/>
    <lineage>
        <taxon>Eukaryota</taxon>
        <taxon>Viridiplantae</taxon>
        <taxon>Chlorophyta</taxon>
        <taxon>core chlorophytes</taxon>
        <taxon>Chlorophyceae</taxon>
        <taxon>CS clade</taxon>
        <taxon>Chlamydomonadales</taxon>
        <taxon>Chlamydomonadaceae</taxon>
        <taxon>Chlamydomonas</taxon>
    </lineage>
</organism>
<dbReference type="OrthoDB" id="534740at2759"/>
<feature type="compositionally biased region" description="Pro residues" evidence="5">
    <location>
        <begin position="23"/>
        <end position="33"/>
    </location>
</feature>
<feature type="compositionally biased region" description="Low complexity" evidence="5">
    <location>
        <begin position="733"/>
        <end position="744"/>
    </location>
</feature>
<feature type="domain" description="Peptidase S9 prolyl oligopeptidase catalytic" evidence="6">
    <location>
        <begin position="1065"/>
        <end position="1165"/>
    </location>
</feature>
<feature type="compositionally biased region" description="Polar residues" evidence="5">
    <location>
        <begin position="745"/>
        <end position="760"/>
    </location>
</feature>
<feature type="region of interest" description="Disordered" evidence="5">
    <location>
        <begin position="1"/>
        <end position="52"/>
    </location>
</feature>
<keyword evidence="9" id="KW-1185">Reference proteome</keyword>
<feature type="domain" description="Peptidase S9A N-terminal" evidence="7">
    <location>
        <begin position="35"/>
        <end position="103"/>
    </location>
</feature>
<dbReference type="InterPro" id="IPR001375">
    <property type="entry name" value="Peptidase_S9_cat"/>
</dbReference>
<evidence type="ECO:0000256" key="5">
    <source>
        <dbReference type="SAM" id="MobiDB-lite"/>
    </source>
</evidence>